<accession>A0A6C0KTN0</accession>
<evidence type="ECO:0000313" key="2">
    <source>
        <dbReference type="EMBL" id="QHU20623.1"/>
    </source>
</evidence>
<organism evidence="2">
    <name type="scientific">viral metagenome</name>
    <dbReference type="NCBI Taxonomy" id="1070528"/>
    <lineage>
        <taxon>unclassified sequences</taxon>
        <taxon>metagenomes</taxon>
        <taxon>organismal metagenomes</taxon>
    </lineage>
</organism>
<name>A0A6C0KTN0_9ZZZZ</name>
<protein>
    <submittedName>
        <fullName evidence="2">Uncharacterized protein</fullName>
    </submittedName>
</protein>
<dbReference type="EMBL" id="MN740970">
    <property type="protein sequence ID" value="QHU20623.1"/>
    <property type="molecule type" value="Genomic_DNA"/>
</dbReference>
<proteinExistence type="predicted"/>
<dbReference type="AlphaFoldDB" id="A0A6C0KTN0"/>
<evidence type="ECO:0000256" key="1">
    <source>
        <dbReference type="SAM" id="MobiDB-lite"/>
    </source>
</evidence>
<feature type="region of interest" description="Disordered" evidence="1">
    <location>
        <begin position="1"/>
        <end position="23"/>
    </location>
</feature>
<sequence>MPSTCKNRSRKSYGGAKTAAESANRILRKKAESDPSWARYFAKKNANKQVNAMLNNVRPTPYNPQFNTIPIQKTGTSSTNLSEFNNKLFQAKTNAKVNGMANSMIAHNEKTVNAAAATEEAASEANAAAEKAAEPSFMNKIMGTPSEQKAAIQVINNANNKAKNMAKLANNAAKLAANAAKVANSLKAKVNAMAPAAGGSRRTRRRRN</sequence>
<reference evidence="2" key="1">
    <citation type="journal article" date="2020" name="Nature">
        <title>Giant virus diversity and host interactions through global metagenomics.</title>
        <authorList>
            <person name="Schulz F."/>
            <person name="Roux S."/>
            <person name="Paez-Espino D."/>
            <person name="Jungbluth S."/>
            <person name="Walsh D.A."/>
            <person name="Denef V.J."/>
            <person name="McMahon K.D."/>
            <person name="Konstantinidis K.T."/>
            <person name="Eloe-Fadrosh E.A."/>
            <person name="Kyrpides N.C."/>
            <person name="Woyke T."/>
        </authorList>
    </citation>
    <scope>NUCLEOTIDE SEQUENCE</scope>
    <source>
        <strain evidence="2">GVMAG-S-3300013093-109</strain>
    </source>
</reference>